<keyword evidence="2" id="KW-0560">Oxidoreductase</keyword>
<dbReference type="Pfam" id="PF13738">
    <property type="entry name" value="Pyr_redox_3"/>
    <property type="match status" value="1"/>
</dbReference>
<dbReference type="Gene3D" id="3.50.50.60">
    <property type="entry name" value="FAD/NAD(P)-binding domain"/>
    <property type="match status" value="3"/>
</dbReference>
<evidence type="ECO:0000313" key="2">
    <source>
        <dbReference type="EMBL" id="RFA26923.1"/>
    </source>
</evidence>
<keyword evidence="2" id="KW-0503">Monooxygenase</keyword>
<dbReference type="InterPro" id="IPR051209">
    <property type="entry name" value="FAD-bind_Monooxygenase_sf"/>
</dbReference>
<comment type="caution">
    <text evidence="2">The sequence shown here is derived from an EMBL/GenBank/DDBJ whole genome shotgun (WGS) entry which is preliminary data.</text>
</comment>
<proteinExistence type="predicted"/>
<dbReference type="Proteomes" id="UP000257080">
    <property type="component" value="Unassembled WGS sequence"/>
</dbReference>
<reference evidence="2 3" key="1">
    <citation type="submission" date="2017-04" db="EMBL/GenBank/DDBJ databases">
        <title>Comparative genome analysis of Subtercola boreus.</title>
        <authorList>
            <person name="Cho Y.-J."/>
            <person name="Cho A."/>
            <person name="Kim O.-S."/>
            <person name="Lee J.-I."/>
        </authorList>
    </citation>
    <scope>NUCLEOTIDE SEQUENCE [LARGE SCALE GENOMIC DNA]</scope>
    <source>
        <strain evidence="2 3">P28004</strain>
    </source>
</reference>
<name>A0A3E0W9Y6_9MICO</name>
<gene>
    <name evidence="2" type="ORF">B7R25_09275</name>
</gene>
<dbReference type="PANTHER" id="PTHR42877:SF4">
    <property type="entry name" value="FAD_NAD(P)-BINDING DOMAIN-CONTAINING PROTEIN-RELATED"/>
    <property type="match status" value="1"/>
</dbReference>
<dbReference type="PANTHER" id="PTHR42877">
    <property type="entry name" value="L-ORNITHINE N(5)-MONOOXYGENASE-RELATED"/>
    <property type="match status" value="1"/>
</dbReference>
<evidence type="ECO:0000313" key="3">
    <source>
        <dbReference type="Proteomes" id="UP000257080"/>
    </source>
</evidence>
<dbReference type="SUPFAM" id="SSF51905">
    <property type="entry name" value="FAD/NAD(P)-binding domain"/>
    <property type="match status" value="2"/>
</dbReference>
<sequence>MTEPREGPPSALPAGPAPLVDVLIVGAGFAGIGMGLRLEREGRHSFTIIERAGSVGGTWRDNTYPGVASDIPSHLYSFSFRQNPRWSTRFAAGPEIRAYLEQCVLKGGLLPHLRLNTELLQAEWNQDEGCWEVETTNGVYAARSLVAAAGRLSEPKIPAIPGLDSFPGPLFHTSRWPEGIDLEGLRVGITGTGASAVQIIPQIAEKAAGLVVFQRSAPYVVPRLNRRYSVRERELFESRPDLLEASRDQAFRQAEAGFPSRLGTEPDLSDQRARWRNHLDAQVEDPALRLALTPDYVFGCKRILVSDDYYPALTLPGVTLETSALVSIEGRRVAARNGRSHDIDVLILATGFHSTQQPFAGRVTGRGRVLLADHWSNGMTAFASTVVSGFPNLFIIDGPNASLGHNSAIHMIETQIDYILGALDHLARHPGTDLDVTAEAEAAYSRSVDEAAARTVWLTGGCRSWYVDERSNRLTLLWPGLAESFRTQNGIFDPAPFDPAPAPGRGEADTTTHTPHT</sequence>
<dbReference type="EMBL" id="NBXE01000022">
    <property type="protein sequence ID" value="RFA26923.1"/>
    <property type="molecule type" value="Genomic_DNA"/>
</dbReference>
<dbReference type="InterPro" id="IPR036188">
    <property type="entry name" value="FAD/NAD-bd_sf"/>
</dbReference>
<dbReference type="AlphaFoldDB" id="A0A3E0W9Y6"/>
<protein>
    <submittedName>
        <fullName evidence="2">4-hydroxyacetophenone monooxygenase</fullName>
    </submittedName>
</protein>
<feature type="region of interest" description="Disordered" evidence="1">
    <location>
        <begin position="493"/>
        <end position="517"/>
    </location>
</feature>
<dbReference type="RefSeq" id="WP_253259372.1">
    <property type="nucleotide sequence ID" value="NZ_NBXC01000017.1"/>
</dbReference>
<dbReference type="GO" id="GO:0004497">
    <property type="term" value="F:monooxygenase activity"/>
    <property type="evidence" value="ECO:0007669"/>
    <property type="project" value="UniProtKB-KW"/>
</dbReference>
<organism evidence="2 3">
    <name type="scientific">Subtercola boreus</name>
    <dbReference type="NCBI Taxonomy" id="120213"/>
    <lineage>
        <taxon>Bacteria</taxon>
        <taxon>Bacillati</taxon>
        <taxon>Actinomycetota</taxon>
        <taxon>Actinomycetes</taxon>
        <taxon>Micrococcales</taxon>
        <taxon>Microbacteriaceae</taxon>
        <taxon>Subtercola</taxon>
    </lineage>
</organism>
<evidence type="ECO:0000256" key="1">
    <source>
        <dbReference type="SAM" id="MobiDB-lite"/>
    </source>
</evidence>
<accession>A0A3E0W9Y6</accession>